<accession>A0AC35G4T1</accession>
<dbReference type="Proteomes" id="UP000887580">
    <property type="component" value="Unplaced"/>
</dbReference>
<proteinExistence type="predicted"/>
<sequence>MGTRIDSKSPSMLLEPSMLPEVITLNDKKKESISNISEHEIEFEWKSELKLYSSENNVISKKQINQPLSSILHSALDAAKKKKQQNRRKRIIRKPRLSKEEVKNIFGKMDFEIKMKRECEKKSDNPEKCEKPEAAKIFQNTNEILTSQIRFSKAKANQRLKTLAISSSKKRKFLSKIFKF</sequence>
<evidence type="ECO:0000313" key="1">
    <source>
        <dbReference type="Proteomes" id="UP000887580"/>
    </source>
</evidence>
<protein>
    <submittedName>
        <fullName evidence="2">Uncharacterized protein</fullName>
    </submittedName>
</protein>
<organism evidence="1 2">
    <name type="scientific">Panagrolaimus sp. PS1159</name>
    <dbReference type="NCBI Taxonomy" id="55785"/>
    <lineage>
        <taxon>Eukaryota</taxon>
        <taxon>Metazoa</taxon>
        <taxon>Ecdysozoa</taxon>
        <taxon>Nematoda</taxon>
        <taxon>Chromadorea</taxon>
        <taxon>Rhabditida</taxon>
        <taxon>Tylenchina</taxon>
        <taxon>Panagrolaimomorpha</taxon>
        <taxon>Panagrolaimoidea</taxon>
        <taxon>Panagrolaimidae</taxon>
        <taxon>Panagrolaimus</taxon>
    </lineage>
</organism>
<reference evidence="2" key="1">
    <citation type="submission" date="2022-11" db="UniProtKB">
        <authorList>
            <consortium name="WormBaseParasite"/>
        </authorList>
    </citation>
    <scope>IDENTIFICATION</scope>
</reference>
<evidence type="ECO:0000313" key="2">
    <source>
        <dbReference type="WBParaSite" id="PS1159_v2.g24005.t1"/>
    </source>
</evidence>
<dbReference type="WBParaSite" id="PS1159_v2.g24005.t1">
    <property type="protein sequence ID" value="PS1159_v2.g24005.t1"/>
    <property type="gene ID" value="PS1159_v2.g24005"/>
</dbReference>
<name>A0AC35G4T1_9BILA</name>